<dbReference type="Pfam" id="PF02446">
    <property type="entry name" value="Glyco_hydro_77"/>
    <property type="match status" value="1"/>
</dbReference>
<comment type="similarity">
    <text evidence="2 10">Belongs to the disproportionating enzyme family.</text>
</comment>
<dbReference type="EMBL" id="VTOW01000002">
    <property type="protein sequence ID" value="NKE70918.1"/>
    <property type="molecule type" value="Genomic_DNA"/>
</dbReference>
<evidence type="ECO:0000256" key="6">
    <source>
        <dbReference type="ARBA" id="ARBA00022679"/>
    </source>
</evidence>
<dbReference type="GO" id="GO:0005975">
    <property type="term" value="P:carbohydrate metabolic process"/>
    <property type="evidence" value="ECO:0007669"/>
    <property type="project" value="InterPro"/>
</dbReference>
<keyword evidence="5 10" id="KW-0328">Glycosyltransferase</keyword>
<evidence type="ECO:0000256" key="7">
    <source>
        <dbReference type="ARBA" id="ARBA00023277"/>
    </source>
</evidence>
<evidence type="ECO:0000256" key="9">
    <source>
        <dbReference type="ARBA" id="ARBA00031501"/>
    </source>
</evidence>
<keyword evidence="6 10" id="KW-0808">Transferase</keyword>
<gene>
    <name evidence="11" type="ORF">MNODULE_09220</name>
</gene>
<protein>
    <recommendedName>
        <fullName evidence="4 10">4-alpha-glucanotransferase</fullName>
        <ecNumber evidence="3 10">2.4.1.25</ecNumber>
    </recommendedName>
    <alternativeName>
        <fullName evidence="8 10">Amylomaltase</fullName>
    </alternativeName>
    <alternativeName>
        <fullName evidence="9 10">Disproportionating enzyme</fullName>
    </alternativeName>
</protein>
<reference evidence="11 12" key="1">
    <citation type="journal article" date="2020" name="Nature">
        <title>Bacterial chemolithoautotrophy via manganese oxidation.</title>
        <authorList>
            <person name="Yu H."/>
            <person name="Leadbetter J.R."/>
        </authorList>
    </citation>
    <scope>NUCLEOTIDE SEQUENCE [LARGE SCALE GENOMIC DNA]</scope>
    <source>
        <strain evidence="11 12">Mn-1</strain>
    </source>
</reference>
<evidence type="ECO:0000256" key="8">
    <source>
        <dbReference type="ARBA" id="ARBA00031423"/>
    </source>
</evidence>
<name>A0A7X6DPC7_9BACT</name>
<keyword evidence="7 10" id="KW-0119">Carbohydrate metabolism</keyword>
<dbReference type="SUPFAM" id="SSF51445">
    <property type="entry name" value="(Trans)glycosidases"/>
    <property type="match status" value="1"/>
</dbReference>
<comment type="caution">
    <text evidence="11">The sequence shown here is derived from an EMBL/GenBank/DDBJ whole genome shotgun (WGS) entry which is preliminary data.</text>
</comment>
<organism evidence="11 12">
    <name type="scientific">Candidatus Manganitrophus noduliformans</name>
    <dbReference type="NCBI Taxonomy" id="2606439"/>
    <lineage>
        <taxon>Bacteria</taxon>
        <taxon>Pseudomonadati</taxon>
        <taxon>Nitrospirota</taxon>
        <taxon>Nitrospiria</taxon>
        <taxon>Candidatus Troglogloeales</taxon>
        <taxon>Candidatus Manganitrophaceae</taxon>
        <taxon>Candidatus Manganitrophus</taxon>
    </lineage>
</organism>
<evidence type="ECO:0000256" key="3">
    <source>
        <dbReference type="ARBA" id="ARBA00012560"/>
    </source>
</evidence>
<evidence type="ECO:0000256" key="10">
    <source>
        <dbReference type="RuleBase" id="RU361207"/>
    </source>
</evidence>
<dbReference type="RefSeq" id="WP_272953255.1">
    <property type="nucleotide sequence ID" value="NZ_VTOW01000002.1"/>
</dbReference>
<dbReference type="Proteomes" id="UP000534783">
    <property type="component" value="Unassembled WGS sequence"/>
</dbReference>
<sequence length="546" mass="63841">MRNHPDQHTIRPASLNRKICGTMIPLFSIRSETNFGIGEILDLLPVIDWMADHHLHLLQILPVYETSPMETSPYQALSGFALDPIYLSLLAWDDFKKSDAANRTFSSPSIQETLHRLRANKDVSYEAIRRLKAPLLEQTFRSFLDEEWKKNTGRARSLQRFIDAHSDWLEDYALFRLLKEKNDWRYWKEWPAPYRNRSKPELKKLQDQEEERLLFFKYLQWALAEQWKEVREHAKRRNVLLMGDLPFLVSGDSADVWSHPHSFSAVDSVGAPPDVFNDKGQDWGLPLFNWKVMEKRNFLWWRLRIRQAREQYDLIRLDHVVGFYRVWVIPKDGPPHFEPSEENEQIKRGRQLLSAIIEEAGMCIPVAEDLGVIPDFVRETLTRFEIAGHKVLRWEKRDQVYLDPKDYPFISLATTGTHDTSTLMNWWNEISLEERAAFLSMLDEGLELTPEAPFSDRLHQAILERLIRSGSSLVLFPIQDILGLPDQINIPATVGLHNWRFRLPAPLHDLDRLPPFTEKLASFRSLIDRHLRYAGSETLMTPPSPP</sequence>
<dbReference type="GO" id="GO:0004134">
    <property type="term" value="F:4-alpha-glucanotransferase activity"/>
    <property type="evidence" value="ECO:0007669"/>
    <property type="project" value="UniProtKB-EC"/>
</dbReference>
<evidence type="ECO:0000256" key="2">
    <source>
        <dbReference type="ARBA" id="ARBA00005684"/>
    </source>
</evidence>
<dbReference type="NCBIfam" id="NF011081">
    <property type="entry name" value="PRK14508.1-4"/>
    <property type="match status" value="1"/>
</dbReference>
<comment type="catalytic activity">
    <reaction evidence="1 10">
        <text>Transfers a segment of a (1-&gt;4)-alpha-D-glucan to a new position in an acceptor, which may be glucose or a (1-&gt;4)-alpha-D-glucan.</text>
        <dbReference type="EC" id="2.4.1.25"/>
    </reaction>
</comment>
<dbReference type="Gene3D" id="3.20.20.80">
    <property type="entry name" value="Glycosidases"/>
    <property type="match status" value="1"/>
</dbReference>
<dbReference type="EC" id="2.4.1.25" evidence="3 10"/>
<accession>A0A7X6DPC7</accession>
<evidence type="ECO:0000256" key="4">
    <source>
        <dbReference type="ARBA" id="ARBA00020295"/>
    </source>
</evidence>
<evidence type="ECO:0000313" key="11">
    <source>
        <dbReference type="EMBL" id="NKE70918.1"/>
    </source>
</evidence>
<keyword evidence="12" id="KW-1185">Reference proteome</keyword>
<evidence type="ECO:0000256" key="1">
    <source>
        <dbReference type="ARBA" id="ARBA00000439"/>
    </source>
</evidence>
<dbReference type="AlphaFoldDB" id="A0A7X6DPC7"/>
<dbReference type="InterPro" id="IPR017853">
    <property type="entry name" value="GH"/>
</dbReference>
<dbReference type="PANTHER" id="PTHR32438">
    <property type="entry name" value="4-ALPHA-GLUCANOTRANSFERASE DPE1, CHLOROPLASTIC/AMYLOPLASTIC"/>
    <property type="match status" value="1"/>
</dbReference>
<evidence type="ECO:0000313" key="12">
    <source>
        <dbReference type="Proteomes" id="UP000534783"/>
    </source>
</evidence>
<dbReference type="NCBIfam" id="TIGR00217">
    <property type="entry name" value="malQ"/>
    <property type="match status" value="1"/>
</dbReference>
<dbReference type="PANTHER" id="PTHR32438:SF5">
    <property type="entry name" value="4-ALPHA-GLUCANOTRANSFERASE DPE1, CHLOROPLASTIC_AMYLOPLASTIC"/>
    <property type="match status" value="1"/>
</dbReference>
<proteinExistence type="inferred from homology"/>
<dbReference type="InterPro" id="IPR003385">
    <property type="entry name" value="Glyco_hydro_77"/>
</dbReference>
<evidence type="ECO:0000256" key="5">
    <source>
        <dbReference type="ARBA" id="ARBA00022676"/>
    </source>
</evidence>